<dbReference type="KEGG" id="thg:TCELL_0304"/>
<evidence type="ECO:0000313" key="1">
    <source>
        <dbReference type="EMBL" id="AFK50729.1"/>
    </source>
</evidence>
<protein>
    <submittedName>
        <fullName evidence="1">Uncharacterized protein</fullName>
    </submittedName>
</protein>
<gene>
    <name evidence="1" type="ordered locus">TCELL_0304</name>
</gene>
<proteinExistence type="predicted"/>
<reference evidence="1 2" key="1">
    <citation type="journal article" date="2012" name="J. Bacteriol.">
        <title>Complete genome sequence of the hyperthermophilic cellulolytic Crenarchaeon 'Thermogladius cellulolyticus' 1633.</title>
        <authorList>
            <person name="Mardanov A.V."/>
            <person name="Kochetkova T.V."/>
            <person name="Beletsky A.V."/>
            <person name="Bonch-Osmolovskaya E.A."/>
            <person name="Ravin N.V."/>
            <person name="Skryabin K.G."/>
        </authorList>
    </citation>
    <scope>NUCLEOTIDE SEQUENCE [LARGE SCALE GENOMIC DNA]</scope>
    <source>
        <strain evidence="2">DSM 22663 / VKM B-2946 / 1633</strain>
    </source>
</reference>
<dbReference type="OrthoDB" id="45575at2157"/>
<keyword evidence="2" id="KW-1185">Reference proteome</keyword>
<dbReference type="AlphaFoldDB" id="I3TD91"/>
<dbReference type="eggNOG" id="arCOG04292">
    <property type="taxonomic scope" value="Archaea"/>
</dbReference>
<accession>I3TD91</accession>
<dbReference type="EMBL" id="CP003531">
    <property type="protein sequence ID" value="AFK50729.1"/>
    <property type="molecule type" value="Genomic_DNA"/>
</dbReference>
<dbReference type="GeneID" id="13012588"/>
<dbReference type="RefSeq" id="WP_014736979.1">
    <property type="nucleotide sequence ID" value="NC_017954.1"/>
</dbReference>
<organism evidence="1 2">
    <name type="scientific">Thermogladius calderae (strain DSM 22663 / VKM B-2946 / 1633)</name>
    <dbReference type="NCBI Taxonomy" id="1184251"/>
    <lineage>
        <taxon>Archaea</taxon>
        <taxon>Thermoproteota</taxon>
        <taxon>Thermoprotei</taxon>
        <taxon>Desulfurococcales</taxon>
        <taxon>Desulfurococcaceae</taxon>
        <taxon>Thermogladius</taxon>
    </lineage>
</organism>
<dbReference type="Proteomes" id="UP000005270">
    <property type="component" value="Chromosome"/>
</dbReference>
<sequence length="125" mass="14350">MQIKVVVDFAGSPHVVLDKESAIRLLSTLAEAMGPSRNLSESIRIVSNFEEYYRLSRKRFEEFVFPPKDPAESLRGYTVVQKLRLTKNGGEYVEIVFDRRTRIELIKEALGKIGYVDVTIERQSI</sequence>
<dbReference type="HOGENOM" id="CLU_161132_0_0_2"/>
<name>I3TD91_THEC1</name>
<dbReference type="InParanoid" id="I3TD91"/>
<evidence type="ECO:0000313" key="2">
    <source>
        <dbReference type="Proteomes" id="UP000005270"/>
    </source>
</evidence>